<dbReference type="AlphaFoldDB" id="A0A7G6VUI8"/>
<keyword evidence="2" id="KW-0732">Signal</keyword>
<gene>
    <name evidence="3" type="ORF">H4O24_01445</name>
</gene>
<dbReference type="GO" id="GO:0005507">
    <property type="term" value="F:copper ion binding"/>
    <property type="evidence" value="ECO:0007669"/>
    <property type="project" value="InterPro"/>
</dbReference>
<feature type="chain" id="PRO_5028938358" evidence="2">
    <location>
        <begin position="19"/>
        <end position="443"/>
    </location>
</feature>
<dbReference type="RefSeq" id="WP_185884509.1">
    <property type="nucleotide sequence ID" value="NZ_CP060052.1"/>
</dbReference>
<dbReference type="Pfam" id="PF05275">
    <property type="entry name" value="CopB"/>
    <property type="match status" value="1"/>
</dbReference>
<dbReference type="Proteomes" id="UP000515297">
    <property type="component" value="Chromosome"/>
</dbReference>
<proteinExistence type="predicted"/>
<feature type="signal peptide" evidence="2">
    <location>
        <begin position="1"/>
        <end position="18"/>
    </location>
</feature>
<protein>
    <submittedName>
        <fullName evidence="3">Copper resistance protein B</fullName>
    </submittedName>
</protein>
<reference evidence="3 4" key="1">
    <citation type="submission" date="2020-08" db="EMBL/GenBank/DDBJ databases">
        <authorList>
            <person name="Liu G."/>
            <person name="Sun C."/>
        </authorList>
    </citation>
    <scope>NUCLEOTIDE SEQUENCE [LARGE SCALE GENOMIC DNA]</scope>
    <source>
        <strain evidence="3 4">OT19</strain>
    </source>
</reference>
<feature type="region of interest" description="Disordered" evidence="1">
    <location>
        <begin position="12"/>
        <end position="72"/>
    </location>
</feature>
<sequence length="443" mass="47010">MRTLILAAAALASAPAAAQDHSGHAQDSAEPREQDAPEQDAGADHGAMDHGSMDHGTMDHGSMDHGSMDHGAMDHSGMDHGAMDPAMMDHGAMDHGAMDHGTMDHGAMDHGAMDHGTMGQDAMQHGAMDHGGMDHGTTDSGTMDHGAMDHSGHGAMADQPIDHSGMDHGTMDHSMMDHSAMEGMMDHSAMEGAPALPASGPPPRAFEGPAHAADVIYGSDAMLPARRQLASENGDFNGSMLMLERLEARVGKGEDAYLWDAQGWTGGDIDKLWIKTEGEGAFGSAVEDAEVQALWSHAIGPWFDLQAGVRYDIEPDSRGHAVLGVQGLAPYMFELDAAAFLSDRGDLTARVEGEYDQRITQRLILQPRAEISLAAQDIPEIGVGSGVSSVEVGLRLRYEIRREFAPYVGVGYSAKLGQTADFAREDGEDSDVLAALIGLRAWF</sequence>
<organism evidence="3 4">
    <name type="scientific">Croceicoccus marinus</name>
    <dbReference type="NCBI Taxonomy" id="450378"/>
    <lineage>
        <taxon>Bacteria</taxon>
        <taxon>Pseudomonadati</taxon>
        <taxon>Pseudomonadota</taxon>
        <taxon>Alphaproteobacteria</taxon>
        <taxon>Sphingomonadales</taxon>
        <taxon>Erythrobacteraceae</taxon>
        <taxon>Croceicoccus</taxon>
    </lineage>
</organism>
<evidence type="ECO:0000256" key="2">
    <source>
        <dbReference type="SAM" id="SignalP"/>
    </source>
</evidence>
<dbReference type="GO" id="GO:0009279">
    <property type="term" value="C:cell outer membrane"/>
    <property type="evidence" value="ECO:0007669"/>
    <property type="project" value="InterPro"/>
</dbReference>
<dbReference type="InterPro" id="IPR007939">
    <property type="entry name" value="Cu-R_B_prcur"/>
</dbReference>
<dbReference type="GO" id="GO:0006878">
    <property type="term" value="P:intracellular copper ion homeostasis"/>
    <property type="evidence" value="ECO:0007669"/>
    <property type="project" value="InterPro"/>
</dbReference>
<name>A0A7G6VUI8_9SPHN</name>
<dbReference type="EMBL" id="CP060052">
    <property type="protein sequence ID" value="QNE05403.1"/>
    <property type="molecule type" value="Genomic_DNA"/>
</dbReference>
<evidence type="ECO:0000313" key="3">
    <source>
        <dbReference type="EMBL" id="QNE05403.1"/>
    </source>
</evidence>
<feature type="compositionally biased region" description="Basic and acidic residues" evidence="1">
    <location>
        <begin position="42"/>
        <end position="72"/>
    </location>
</feature>
<accession>A0A7G6VUI8</accession>
<evidence type="ECO:0000256" key="1">
    <source>
        <dbReference type="SAM" id="MobiDB-lite"/>
    </source>
</evidence>
<feature type="compositionally biased region" description="Basic and acidic residues" evidence="1">
    <location>
        <begin position="21"/>
        <end position="35"/>
    </location>
</feature>
<evidence type="ECO:0000313" key="4">
    <source>
        <dbReference type="Proteomes" id="UP000515297"/>
    </source>
</evidence>